<dbReference type="Proteomes" id="UP000054018">
    <property type="component" value="Unassembled WGS sequence"/>
</dbReference>
<protein>
    <submittedName>
        <fullName evidence="1">Uncharacterized protein</fullName>
    </submittedName>
</protein>
<accession>A0A0C9YVR1</accession>
<organism evidence="1 2">
    <name type="scientific">Pisolithus microcarpus 441</name>
    <dbReference type="NCBI Taxonomy" id="765257"/>
    <lineage>
        <taxon>Eukaryota</taxon>
        <taxon>Fungi</taxon>
        <taxon>Dikarya</taxon>
        <taxon>Basidiomycota</taxon>
        <taxon>Agaricomycotina</taxon>
        <taxon>Agaricomycetes</taxon>
        <taxon>Agaricomycetidae</taxon>
        <taxon>Boletales</taxon>
        <taxon>Sclerodermatineae</taxon>
        <taxon>Pisolithaceae</taxon>
        <taxon>Pisolithus</taxon>
    </lineage>
</organism>
<sequence length="61" mass="6673">GDCMNFKKLFWQSLAASDLLSTTEKGGPKASSLCKEKWSCLKKIFEAVNCLANSSGFTYST</sequence>
<reference evidence="1 2" key="1">
    <citation type="submission" date="2014-04" db="EMBL/GenBank/DDBJ databases">
        <authorList>
            <consortium name="DOE Joint Genome Institute"/>
            <person name="Kuo A."/>
            <person name="Kohler A."/>
            <person name="Costa M.D."/>
            <person name="Nagy L.G."/>
            <person name="Floudas D."/>
            <person name="Copeland A."/>
            <person name="Barry K.W."/>
            <person name="Cichocki N."/>
            <person name="Veneault-Fourrey C."/>
            <person name="LaButti K."/>
            <person name="Lindquist E.A."/>
            <person name="Lipzen A."/>
            <person name="Lundell T."/>
            <person name="Morin E."/>
            <person name="Murat C."/>
            <person name="Sun H."/>
            <person name="Tunlid A."/>
            <person name="Henrissat B."/>
            <person name="Grigoriev I.V."/>
            <person name="Hibbett D.S."/>
            <person name="Martin F."/>
            <person name="Nordberg H.P."/>
            <person name="Cantor M.N."/>
            <person name="Hua S.X."/>
        </authorList>
    </citation>
    <scope>NUCLEOTIDE SEQUENCE [LARGE SCALE GENOMIC DNA]</scope>
    <source>
        <strain evidence="1 2">441</strain>
    </source>
</reference>
<feature type="non-terminal residue" evidence="1">
    <location>
        <position position="61"/>
    </location>
</feature>
<dbReference type="OrthoDB" id="3186724at2759"/>
<dbReference type="AlphaFoldDB" id="A0A0C9YVR1"/>
<gene>
    <name evidence="1" type="ORF">PISMIDRAFT_117335</name>
</gene>
<dbReference type="STRING" id="765257.A0A0C9YVR1"/>
<evidence type="ECO:0000313" key="2">
    <source>
        <dbReference type="Proteomes" id="UP000054018"/>
    </source>
</evidence>
<dbReference type="EMBL" id="KN833947">
    <property type="protein sequence ID" value="KIK14272.1"/>
    <property type="molecule type" value="Genomic_DNA"/>
</dbReference>
<dbReference type="HOGENOM" id="CLU_2929081_0_0_1"/>
<keyword evidence="2" id="KW-1185">Reference proteome</keyword>
<name>A0A0C9YVR1_9AGAM</name>
<proteinExistence type="predicted"/>
<evidence type="ECO:0000313" key="1">
    <source>
        <dbReference type="EMBL" id="KIK14272.1"/>
    </source>
</evidence>
<reference evidence="2" key="2">
    <citation type="submission" date="2015-01" db="EMBL/GenBank/DDBJ databases">
        <title>Evolutionary Origins and Diversification of the Mycorrhizal Mutualists.</title>
        <authorList>
            <consortium name="DOE Joint Genome Institute"/>
            <consortium name="Mycorrhizal Genomics Consortium"/>
            <person name="Kohler A."/>
            <person name="Kuo A."/>
            <person name="Nagy L.G."/>
            <person name="Floudas D."/>
            <person name="Copeland A."/>
            <person name="Barry K.W."/>
            <person name="Cichocki N."/>
            <person name="Veneault-Fourrey C."/>
            <person name="LaButti K."/>
            <person name="Lindquist E.A."/>
            <person name="Lipzen A."/>
            <person name="Lundell T."/>
            <person name="Morin E."/>
            <person name="Murat C."/>
            <person name="Riley R."/>
            <person name="Ohm R."/>
            <person name="Sun H."/>
            <person name="Tunlid A."/>
            <person name="Henrissat B."/>
            <person name="Grigoriev I.V."/>
            <person name="Hibbett D.S."/>
            <person name="Martin F."/>
        </authorList>
    </citation>
    <scope>NUCLEOTIDE SEQUENCE [LARGE SCALE GENOMIC DNA]</scope>
    <source>
        <strain evidence="2">441</strain>
    </source>
</reference>